<proteinExistence type="predicted"/>
<dbReference type="Proteomes" id="UP000306631">
    <property type="component" value="Unassembled WGS sequence"/>
</dbReference>
<evidence type="ECO:0000256" key="1">
    <source>
        <dbReference type="SAM" id="MobiDB-lite"/>
    </source>
</evidence>
<protein>
    <recommendedName>
        <fullName evidence="5">Peptidase A2 domain-containing protein</fullName>
    </recommendedName>
</protein>
<dbReference type="OrthoDB" id="9008637at2"/>
<sequence length="317" mass="33410">MHPALLPLFAATAAAVPTAPIAPAATAPEHVLPMWMQAMHPAIAVRLDGRAEPLRFVVDSAAGATLLDSRIARRYGLDDVGNPTTGQIRGASASSATANRMRQADWAIGSMTLKIVGMHSDLSRLSAPEKAVTVDGILGNDLTRRWDTRWDFAAKELQLWTAGQLAGGPHCQTNAMPERRRGLEGFGFITTRLGDAGIEAIAVVDTGAAQTVLNAAAAQALGLRTDGSDPRVVPREKGTEGLGGQPQPSWLYTLPALRSGAWQHPAFEVRISALPVFKAIGLEDRPALILGADAMLDSQVDITAGAARICLQRPTAG</sequence>
<gene>
    <name evidence="3" type="ORF">E5352_08430</name>
</gene>
<dbReference type="SUPFAM" id="SSF50630">
    <property type="entry name" value="Acid proteases"/>
    <property type="match status" value="2"/>
</dbReference>
<name>A0A4S2D0I1_STEMA</name>
<dbReference type="EMBL" id="SRYW01000006">
    <property type="protein sequence ID" value="TGY34465.1"/>
    <property type="molecule type" value="Genomic_DNA"/>
</dbReference>
<keyword evidence="2" id="KW-0732">Signal</keyword>
<feature type="signal peptide" evidence="2">
    <location>
        <begin position="1"/>
        <end position="24"/>
    </location>
</feature>
<evidence type="ECO:0008006" key="5">
    <source>
        <dbReference type="Google" id="ProtNLM"/>
    </source>
</evidence>
<accession>A0A4S2D0I1</accession>
<comment type="caution">
    <text evidence="3">The sequence shown here is derived from an EMBL/GenBank/DDBJ whole genome shotgun (WGS) entry which is preliminary data.</text>
</comment>
<feature type="compositionally biased region" description="Basic and acidic residues" evidence="1">
    <location>
        <begin position="227"/>
        <end position="239"/>
    </location>
</feature>
<evidence type="ECO:0000256" key="2">
    <source>
        <dbReference type="SAM" id="SignalP"/>
    </source>
</evidence>
<organism evidence="3 4">
    <name type="scientific">Stenotrophomonas maltophilia</name>
    <name type="common">Pseudomonas maltophilia</name>
    <name type="synonym">Xanthomonas maltophilia</name>
    <dbReference type="NCBI Taxonomy" id="40324"/>
    <lineage>
        <taxon>Bacteria</taxon>
        <taxon>Pseudomonadati</taxon>
        <taxon>Pseudomonadota</taxon>
        <taxon>Gammaproteobacteria</taxon>
        <taxon>Lysobacterales</taxon>
        <taxon>Lysobacteraceae</taxon>
        <taxon>Stenotrophomonas</taxon>
        <taxon>Stenotrophomonas maltophilia group</taxon>
    </lineage>
</organism>
<dbReference type="Gene3D" id="2.40.70.10">
    <property type="entry name" value="Acid Proteases"/>
    <property type="match status" value="2"/>
</dbReference>
<dbReference type="InterPro" id="IPR021109">
    <property type="entry name" value="Peptidase_aspartic_dom_sf"/>
</dbReference>
<reference evidence="3 4" key="1">
    <citation type="submission" date="2019-04" db="EMBL/GenBank/DDBJ databases">
        <title>Microbes associate with the intestines of laboratory mice.</title>
        <authorList>
            <person name="Navarre W."/>
            <person name="Wong E."/>
            <person name="Huang K."/>
            <person name="Tropini C."/>
            <person name="Ng K."/>
            <person name="Yu B."/>
        </authorList>
    </citation>
    <scope>NUCLEOTIDE SEQUENCE [LARGE SCALE GENOMIC DNA]</scope>
    <source>
        <strain evidence="3 4">NM62_B4-13</strain>
    </source>
</reference>
<feature type="chain" id="PRO_5020704071" description="Peptidase A2 domain-containing protein" evidence="2">
    <location>
        <begin position="25"/>
        <end position="317"/>
    </location>
</feature>
<dbReference type="AlphaFoldDB" id="A0A4S2D0I1"/>
<evidence type="ECO:0000313" key="3">
    <source>
        <dbReference type="EMBL" id="TGY34465.1"/>
    </source>
</evidence>
<dbReference type="RefSeq" id="WP_136004510.1">
    <property type="nucleotide sequence ID" value="NZ_SRYW01000006.1"/>
</dbReference>
<dbReference type="Pfam" id="PF13650">
    <property type="entry name" value="Asp_protease_2"/>
    <property type="match status" value="2"/>
</dbReference>
<evidence type="ECO:0000313" key="4">
    <source>
        <dbReference type="Proteomes" id="UP000306631"/>
    </source>
</evidence>
<feature type="region of interest" description="Disordered" evidence="1">
    <location>
        <begin position="227"/>
        <end position="246"/>
    </location>
</feature>